<sequence length="458" mass="53823">MKIAAYCRVSTEKEAQIDSLEKQIEFFNEFIKKNGYELYKLYADEGISGKQIKNRKQFQQMMKDAKAKKFERVVVKDVSRFARNTVDLLQSIRELKSYGIQVDFLNNGEVMEGGSEFILTILGAMAQQESANMSKRVKFGKDITAKKGRVPNLVFGYDKIPGEKYTLKINEEEAKIVKEIFESYVYKGMGTTKIAWELNDKGIRTKKTKSKWVQTSIVRMLKNPIYTGRVTNKKSEITDFITGTRKDLPEEDWIVVDKPEMRIISDELFNRAQDILDQRSNEFKLNNKREKTEYVFSTFIYCKHCGYSFRRIKRKYKADGPEYIRWVCSGRNSMGVNHCPNTTVIDEEDLLNAIKEYLKSIISNKNNFIESVEREFEKINKLRECNERSEESLLQEIEKITIKKQKYMEMFQNEVINMQELKKYTNPLNENITRLERELKLITSEIKEKVVLEKELTK</sequence>
<dbReference type="Pfam" id="PF13408">
    <property type="entry name" value="Zn_ribbon_recom"/>
    <property type="match status" value="1"/>
</dbReference>
<evidence type="ECO:0000259" key="2">
    <source>
        <dbReference type="PROSITE" id="PS51737"/>
    </source>
</evidence>
<dbReference type="InterPro" id="IPR038109">
    <property type="entry name" value="DNA_bind_recomb_sf"/>
</dbReference>
<dbReference type="PANTHER" id="PTHR30461:SF23">
    <property type="entry name" value="DNA RECOMBINASE-RELATED"/>
    <property type="match status" value="1"/>
</dbReference>
<dbReference type="GO" id="GO:0003677">
    <property type="term" value="F:DNA binding"/>
    <property type="evidence" value="ECO:0007669"/>
    <property type="project" value="InterPro"/>
</dbReference>
<evidence type="ECO:0000259" key="1">
    <source>
        <dbReference type="PROSITE" id="PS51736"/>
    </source>
</evidence>
<dbReference type="PROSITE" id="PS51736">
    <property type="entry name" value="RECOMBINASES_3"/>
    <property type="match status" value="1"/>
</dbReference>
<dbReference type="Proteomes" id="UP000824093">
    <property type="component" value="Unassembled WGS sequence"/>
</dbReference>
<dbReference type="PROSITE" id="PS51737">
    <property type="entry name" value="RECOMBINASE_DNA_BIND"/>
    <property type="match status" value="1"/>
</dbReference>
<dbReference type="InterPro" id="IPR050639">
    <property type="entry name" value="SSR_resolvase"/>
</dbReference>
<dbReference type="Gene3D" id="3.40.50.1390">
    <property type="entry name" value="Resolvase, N-terminal catalytic domain"/>
    <property type="match status" value="1"/>
</dbReference>
<reference evidence="3" key="1">
    <citation type="submission" date="2020-10" db="EMBL/GenBank/DDBJ databases">
        <authorList>
            <person name="Gilroy R."/>
        </authorList>
    </citation>
    <scope>NUCLEOTIDE SEQUENCE</scope>
    <source>
        <strain evidence="3">CHK195-15760</strain>
    </source>
</reference>
<evidence type="ECO:0000313" key="4">
    <source>
        <dbReference type="Proteomes" id="UP000824093"/>
    </source>
</evidence>
<dbReference type="InterPro" id="IPR025827">
    <property type="entry name" value="Zn_ribbon_recom_dom"/>
</dbReference>
<dbReference type="AlphaFoldDB" id="A0A9D1M0M9"/>
<dbReference type="SUPFAM" id="SSF53041">
    <property type="entry name" value="Resolvase-like"/>
    <property type="match status" value="1"/>
</dbReference>
<dbReference type="Gene3D" id="3.90.1750.20">
    <property type="entry name" value="Putative Large Serine Recombinase, Chain B, Domain 2"/>
    <property type="match status" value="1"/>
</dbReference>
<dbReference type="InterPro" id="IPR006119">
    <property type="entry name" value="Resolv_N"/>
</dbReference>
<dbReference type="Pfam" id="PF07508">
    <property type="entry name" value="Recombinase"/>
    <property type="match status" value="1"/>
</dbReference>
<reference evidence="3" key="2">
    <citation type="journal article" date="2021" name="PeerJ">
        <title>Extensive microbial diversity within the chicken gut microbiome revealed by metagenomics and culture.</title>
        <authorList>
            <person name="Gilroy R."/>
            <person name="Ravi A."/>
            <person name="Getino M."/>
            <person name="Pursley I."/>
            <person name="Horton D.L."/>
            <person name="Alikhan N.F."/>
            <person name="Baker D."/>
            <person name="Gharbi K."/>
            <person name="Hall N."/>
            <person name="Watson M."/>
            <person name="Adriaenssens E.M."/>
            <person name="Foster-Nyarko E."/>
            <person name="Jarju S."/>
            <person name="Secka A."/>
            <person name="Antonio M."/>
            <person name="Oren A."/>
            <person name="Chaudhuri R.R."/>
            <person name="La Ragione R."/>
            <person name="Hildebrand F."/>
            <person name="Pallen M.J."/>
        </authorList>
    </citation>
    <scope>NUCLEOTIDE SEQUENCE</scope>
    <source>
        <strain evidence="3">CHK195-15760</strain>
    </source>
</reference>
<dbReference type="GO" id="GO:0000150">
    <property type="term" value="F:DNA strand exchange activity"/>
    <property type="evidence" value="ECO:0007669"/>
    <property type="project" value="InterPro"/>
</dbReference>
<accession>A0A9D1M0M9</accession>
<dbReference type="PANTHER" id="PTHR30461">
    <property type="entry name" value="DNA-INVERTASE FROM LAMBDOID PROPHAGE"/>
    <property type="match status" value="1"/>
</dbReference>
<protein>
    <submittedName>
        <fullName evidence="3">Recombinase family protein</fullName>
    </submittedName>
</protein>
<name>A0A9D1M0M9_9FIRM</name>
<evidence type="ECO:0000313" key="3">
    <source>
        <dbReference type="EMBL" id="HIU51356.1"/>
    </source>
</evidence>
<dbReference type="Pfam" id="PF00239">
    <property type="entry name" value="Resolvase"/>
    <property type="match status" value="1"/>
</dbReference>
<organism evidence="3 4">
    <name type="scientific">Candidatus Merdicola faecigallinarum</name>
    <dbReference type="NCBI Taxonomy" id="2840862"/>
    <lineage>
        <taxon>Bacteria</taxon>
        <taxon>Bacillati</taxon>
        <taxon>Bacillota</taxon>
        <taxon>Clostridia</taxon>
        <taxon>Candidatus Merdicola</taxon>
    </lineage>
</organism>
<gene>
    <name evidence="3" type="ORF">IAB70_01830</name>
</gene>
<dbReference type="EMBL" id="DVNH01000016">
    <property type="protein sequence ID" value="HIU51356.1"/>
    <property type="molecule type" value="Genomic_DNA"/>
</dbReference>
<dbReference type="SMART" id="SM00857">
    <property type="entry name" value="Resolvase"/>
    <property type="match status" value="1"/>
</dbReference>
<proteinExistence type="predicted"/>
<feature type="domain" description="Resolvase/invertase-type recombinase catalytic" evidence="1">
    <location>
        <begin position="2"/>
        <end position="148"/>
    </location>
</feature>
<comment type="caution">
    <text evidence="3">The sequence shown here is derived from an EMBL/GenBank/DDBJ whole genome shotgun (WGS) entry which is preliminary data.</text>
</comment>
<dbReference type="InterPro" id="IPR011109">
    <property type="entry name" value="DNA_bind_recombinase_dom"/>
</dbReference>
<dbReference type="CDD" id="cd00338">
    <property type="entry name" value="Ser_Recombinase"/>
    <property type="match status" value="1"/>
</dbReference>
<dbReference type="InterPro" id="IPR036162">
    <property type="entry name" value="Resolvase-like_N_sf"/>
</dbReference>
<feature type="non-terminal residue" evidence="3">
    <location>
        <position position="458"/>
    </location>
</feature>
<feature type="domain" description="Recombinase" evidence="2">
    <location>
        <begin position="154"/>
        <end position="282"/>
    </location>
</feature>